<dbReference type="CDD" id="cd00830">
    <property type="entry name" value="KAS_III"/>
    <property type="match status" value="1"/>
</dbReference>
<dbReference type="PANTHER" id="PTHR34069">
    <property type="entry name" value="3-OXOACYL-[ACYL-CARRIER-PROTEIN] SYNTHASE 3"/>
    <property type="match status" value="1"/>
</dbReference>
<reference evidence="5 6" key="1">
    <citation type="submission" date="2024-04" db="EMBL/GenBank/DDBJ databases">
        <title>draft genome sequnece of Paenibacillus filicis.</title>
        <authorList>
            <person name="Kim D.-U."/>
        </authorList>
    </citation>
    <scope>NUCLEOTIDE SEQUENCE [LARGE SCALE GENOMIC DNA]</scope>
    <source>
        <strain evidence="5 6">KACC14197</strain>
    </source>
</reference>
<evidence type="ECO:0000313" key="5">
    <source>
        <dbReference type="EMBL" id="MEK8131382.1"/>
    </source>
</evidence>
<evidence type="ECO:0000256" key="1">
    <source>
        <dbReference type="ARBA" id="ARBA00022679"/>
    </source>
</evidence>
<name>A0ABU9DT81_9BACL</name>
<dbReference type="InterPro" id="IPR013747">
    <property type="entry name" value="ACP_syn_III_C"/>
</dbReference>
<keyword evidence="2" id="KW-0012">Acyltransferase</keyword>
<dbReference type="Proteomes" id="UP001469365">
    <property type="component" value="Unassembled WGS sequence"/>
</dbReference>
<keyword evidence="1" id="KW-0808">Transferase</keyword>
<dbReference type="RefSeq" id="WP_341418513.1">
    <property type="nucleotide sequence ID" value="NZ_JBBPCC010000020.1"/>
</dbReference>
<dbReference type="InterPro" id="IPR016039">
    <property type="entry name" value="Thiolase-like"/>
</dbReference>
<evidence type="ECO:0000259" key="3">
    <source>
        <dbReference type="Pfam" id="PF08541"/>
    </source>
</evidence>
<gene>
    <name evidence="5" type="ORF">WMW72_26075</name>
</gene>
<evidence type="ECO:0000259" key="4">
    <source>
        <dbReference type="Pfam" id="PF08545"/>
    </source>
</evidence>
<dbReference type="Pfam" id="PF08545">
    <property type="entry name" value="ACP_syn_III"/>
    <property type="match status" value="1"/>
</dbReference>
<dbReference type="EMBL" id="JBBPCC010000020">
    <property type="protein sequence ID" value="MEK8131382.1"/>
    <property type="molecule type" value="Genomic_DNA"/>
</dbReference>
<accession>A0ABU9DT81</accession>
<dbReference type="Gene3D" id="3.40.47.10">
    <property type="match status" value="1"/>
</dbReference>
<evidence type="ECO:0000256" key="2">
    <source>
        <dbReference type="ARBA" id="ARBA00023315"/>
    </source>
</evidence>
<comment type="caution">
    <text evidence="5">The sequence shown here is derived from an EMBL/GenBank/DDBJ whole genome shotgun (WGS) entry which is preliminary data.</text>
</comment>
<feature type="domain" description="Beta-ketoacyl-[acyl-carrier-protein] synthase III N-terminal" evidence="4">
    <location>
        <begin position="110"/>
        <end position="190"/>
    </location>
</feature>
<protein>
    <submittedName>
        <fullName evidence="5">Beta-ketoacyl-ACP synthase III</fullName>
    </submittedName>
</protein>
<dbReference type="Pfam" id="PF08541">
    <property type="entry name" value="ACP_syn_III_C"/>
    <property type="match status" value="1"/>
</dbReference>
<dbReference type="SUPFAM" id="SSF53901">
    <property type="entry name" value="Thiolase-like"/>
    <property type="match status" value="1"/>
</dbReference>
<keyword evidence="6" id="KW-1185">Reference proteome</keyword>
<organism evidence="5 6">
    <name type="scientific">Paenibacillus filicis</name>
    <dbReference type="NCBI Taxonomy" id="669464"/>
    <lineage>
        <taxon>Bacteria</taxon>
        <taxon>Bacillati</taxon>
        <taxon>Bacillota</taxon>
        <taxon>Bacilli</taxon>
        <taxon>Bacillales</taxon>
        <taxon>Paenibacillaceae</taxon>
        <taxon>Paenibacillus</taxon>
    </lineage>
</organism>
<proteinExistence type="predicted"/>
<feature type="domain" description="Beta-ketoacyl-[acyl-carrier-protein] synthase III C-terminal" evidence="3">
    <location>
        <begin position="243"/>
        <end position="330"/>
    </location>
</feature>
<dbReference type="PANTHER" id="PTHR34069:SF2">
    <property type="entry name" value="BETA-KETOACYL-[ACYL-CARRIER-PROTEIN] SYNTHASE III"/>
    <property type="match status" value="1"/>
</dbReference>
<evidence type="ECO:0000313" key="6">
    <source>
        <dbReference type="Proteomes" id="UP001469365"/>
    </source>
</evidence>
<dbReference type="InterPro" id="IPR013751">
    <property type="entry name" value="ACP_syn_III_N"/>
</dbReference>
<dbReference type="NCBIfam" id="NF005541">
    <property type="entry name" value="PRK07204.1"/>
    <property type="match status" value="1"/>
</dbReference>
<sequence length="332" mass="35242">MQRREVKIVGTGKYLPAVRVTAQEMDRRLGVPDGWVLKKSDVAVRYFAGTEKASEMGARAAEAALCSAGLTFTDIDCLVCASGTMEQPIPCTAALIQKAMGQGRSGVPALDINTTCLSFVAALDMVSYMVAAGRYRRVLIVSSEIASKGLNWHQKESTALFGDGAAAVVMERVSAGESSCILQAAMETYGDGAAFSEIRGGGSALPASLYEPSEEEHYAFDMNGAGIFRMASQLLPSFLDRLLAAANMSIGDFKLVIPHQGSAMAMRLLSRKLKISDEQLMYITPDHGNTIAASIPMGLHEAVKQGRIERGDSVLLLGTSAGLSLGGLAFVY</sequence>